<feature type="active site" description="Charge relay system" evidence="5 6">
    <location>
        <position position="236"/>
    </location>
</feature>
<keyword evidence="2 6" id="KW-0645">Protease</keyword>
<dbReference type="PANTHER" id="PTHR43806:SF11">
    <property type="entry name" value="CEREVISIN-RELATED"/>
    <property type="match status" value="1"/>
</dbReference>
<evidence type="ECO:0000256" key="4">
    <source>
        <dbReference type="ARBA" id="ARBA00022825"/>
    </source>
</evidence>
<comment type="caution">
    <text evidence="9">The sequence shown here is derived from an EMBL/GenBank/DDBJ whole genome shotgun (WGS) entry which is preliminary data.</text>
</comment>
<evidence type="ECO:0000256" key="7">
    <source>
        <dbReference type="SAM" id="MobiDB-lite"/>
    </source>
</evidence>
<dbReference type="PANTHER" id="PTHR43806">
    <property type="entry name" value="PEPTIDASE S8"/>
    <property type="match status" value="1"/>
</dbReference>
<evidence type="ECO:0000256" key="1">
    <source>
        <dbReference type="ARBA" id="ARBA00011073"/>
    </source>
</evidence>
<accession>A0A544W8G4</accession>
<dbReference type="SUPFAM" id="SSF52743">
    <property type="entry name" value="Subtilisin-like"/>
    <property type="match status" value="1"/>
</dbReference>
<dbReference type="PROSITE" id="PS51892">
    <property type="entry name" value="SUBTILASE"/>
    <property type="match status" value="1"/>
</dbReference>
<keyword evidence="10" id="KW-1185">Reference proteome</keyword>
<evidence type="ECO:0000256" key="5">
    <source>
        <dbReference type="PIRSR" id="PIRSR615500-1"/>
    </source>
</evidence>
<dbReference type="InterPro" id="IPR000209">
    <property type="entry name" value="Peptidase_S8/S53_dom"/>
</dbReference>
<gene>
    <name evidence="9" type="ORF">D8S82_00575</name>
</gene>
<evidence type="ECO:0000313" key="10">
    <source>
        <dbReference type="Proteomes" id="UP000315759"/>
    </source>
</evidence>
<name>A0A544W8G4_9MYCO</name>
<dbReference type="EMBL" id="VIFX01000001">
    <property type="protein sequence ID" value="TQR88538.1"/>
    <property type="molecule type" value="Genomic_DNA"/>
</dbReference>
<dbReference type="InterPro" id="IPR036852">
    <property type="entry name" value="Peptidase_S8/S53_dom_sf"/>
</dbReference>
<comment type="similarity">
    <text evidence="1 6">Belongs to the peptidase S8 family.</text>
</comment>
<dbReference type="Proteomes" id="UP000315759">
    <property type="component" value="Unassembled WGS sequence"/>
</dbReference>
<dbReference type="Gene3D" id="3.40.50.200">
    <property type="entry name" value="Peptidase S8/S53 domain"/>
    <property type="match status" value="1"/>
</dbReference>
<keyword evidence="3 6" id="KW-0378">Hydrolase</keyword>
<evidence type="ECO:0000256" key="6">
    <source>
        <dbReference type="PROSITE-ProRule" id="PRU01240"/>
    </source>
</evidence>
<feature type="region of interest" description="Disordered" evidence="7">
    <location>
        <begin position="509"/>
        <end position="549"/>
    </location>
</feature>
<evidence type="ECO:0000256" key="2">
    <source>
        <dbReference type="ARBA" id="ARBA00022670"/>
    </source>
</evidence>
<sequence>MRPRNTLTTWVFCLTRPGIASSIPWCPDDATRRTDMTELVDPGLTQQLLNRTGSTSVPDPDAAHADDLLPVIARLDPFGSDVPGLGVVSRFGGVVTARMRLADLDTVRRNPAVRSLKAIRKYGPALSTSVPEIRATPAQLPQRSDGNPLTGAGVLVAVLDWGLDITHSNFRNADGSTIVEALWDQRGGKTTSSPEPFDYGRVLTREAIDDALSAPDPQEGLGYDHADVDPRGDGTHGTHVADIAVGRGRAAGAACGVAPGAALAFVHLRGEDTAPEDTLGDSARILEACDWAVRAAAGRPLVIHMSLGRTGGPHDDTLLVTRAFDHLLAAQPGVAIVMSCGNYYDSRMHAALRVAPDTTVDLPWDVPPPPPGGTEVELWYSGRDRLAVSLIAPDGTTALHIEPGEHAVQRADDEVVASGFSRLRDPDNADNLVDLFLQPGAPPGRWTIRVAGQEVHDGRVQAWIERTSGRHQARFPASVATSLSTTGSICNGRFPLAVGAYAAGTPDRAPMPFSSAGPSRDGRPKPDVAAPGGSVQAARSSCVVDGRPVRDGLTRKSGTSMAAPHVSGTVALLFEAALPRRLPMAVTRWLVIETARPPTQPDVRYGAGLLDASAACRLAVELTAQPTPIGAAPPIRLARESEAGPPRGGTMTITNPSDSRVFEWLNGEDTSLDEAVLGTLTLNRPGGAPFTHSVDTRTPVRTATGADAATVEALTDRTGHQVVSATATGWEIAPFGPAVCWISTPVAGFDGPGLRIITINGGERVYVPVDPASPGARRVDVPGVRSFYGLPPADRTAQLDQWAGKLAGATTMTAAQARALGMPLLRAALARNGGAAFPVRRVNDDTPPKDRGGVVNGITLPPLIAPLREPDCYLPVIARAEGRMESINAWDRGAGVSLGPIQFNVDRAALFRFLWQLRTEDPDLFRSALGVQLGWDMTWHTDHPDLLITRGTNTDTLHGRTADRDTNATYLMRGVPGPGPLDPDYRRRVAGCFRDAVVWPHVQQMIVDVTSWWLGPALTSIHAAGIGPLSPTAPDQDTFVLTALLLSAAVRYSSCLQQILTRLARWNTVADKLAHLDQVIDATTSPCPKLGARLKGQRRDAATVFAQAQRLLAPPAAAGGGESVSAVELSSEGGTGFRNEWASGILGTIRSELAATGHSPETWWDGMVDPVWLGRRFGNGIHEVLLRKLQAAEAFLRRQPAYASLSGADLGRALGVGQNYGGARTGRSSMHSFGLAADIEYTASPWILANPDSPTSNEATRQACNRAALLLGGRAIDTAPPFLSGLARGGTAAAYDTLRMLNREFVAYLGLAGDVAATAVHVERNRAVAGVIRDSETVDAAATRWAEQARVDLDRMRLPGSNFHPRDPRKGFMSMHKDLVVALRDGGRLAWGAIDFGAQSGDIMHFDARPDGVGRVVLAGIMAARRTR</sequence>
<dbReference type="InterPro" id="IPR015500">
    <property type="entry name" value="Peptidase_S8_subtilisin-rel"/>
</dbReference>
<proteinExistence type="inferred from homology"/>
<feature type="domain" description="Peptidase S8/S53" evidence="8">
    <location>
        <begin position="151"/>
        <end position="344"/>
    </location>
</feature>
<organism evidence="9 10">
    <name type="scientific">Mycolicibacterium hodleri</name>
    <dbReference type="NCBI Taxonomy" id="49897"/>
    <lineage>
        <taxon>Bacteria</taxon>
        <taxon>Bacillati</taxon>
        <taxon>Actinomycetota</taxon>
        <taxon>Actinomycetes</taxon>
        <taxon>Mycobacteriales</taxon>
        <taxon>Mycobacteriaceae</taxon>
        <taxon>Mycolicibacterium</taxon>
    </lineage>
</organism>
<dbReference type="Pfam" id="PF00082">
    <property type="entry name" value="Peptidase_S8"/>
    <property type="match status" value="2"/>
</dbReference>
<dbReference type="PRINTS" id="PR00723">
    <property type="entry name" value="SUBTILISIN"/>
</dbReference>
<dbReference type="Gene3D" id="2.60.120.1290">
    <property type="match status" value="1"/>
</dbReference>
<dbReference type="GO" id="GO:0006508">
    <property type="term" value="P:proteolysis"/>
    <property type="evidence" value="ECO:0007669"/>
    <property type="project" value="UniProtKB-KW"/>
</dbReference>
<reference evidence="9 10" key="1">
    <citation type="submission" date="2018-10" db="EMBL/GenBank/DDBJ databases">
        <title>Draft genome of Mycobacterium hodleri strain B.</title>
        <authorList>
            <person name="Amande T.J."/>
            <person name="Mcgenity T.J."/>
        </authorList>
    </citation>
    <scope>NUCLEOTIDE SEQUENCE [LARGE SCALE GENOMIC DNA]</scope>
    <source>
        <strain evidence="9 10">B</strain>
    </source>
</reference>
<feature type="active site" description="Charge relay system" evidence="5 6">
    <location>
        <position position="560"/>
    </location>
</feature>
<dbReference type="GO" id="GO:0004252">
    <property type="term" value="F:serine-type endopeptidase activity"/>
    <property type="evidence" value="ECO:0007669"/>
    <property type="project" value="UniProtKB-UniRule"/>
</dbReference>
<evidence type="ECO:0000313" key="9">
    <source>
        <dbReference type="EMBL" id="TQR88538.1"/>
    </source>
</evidence>
<feature type="active site" description="Charge relay system" evidence="5 6">
    <location>
        <position position="160"/>
    </location>
</feature>
<dbReference type="PROSITE" id="PS00138">
    <property type="entry name" value="SUBTILASE_SER"/>
    <property type="match status" value="1"/>
</dbReference>
<dbReference type="InterPro" id="IPR023828">
    <property type="entry name" value="Peptidase_S8_Ser-AS"/>
</dbReference>
<feature type="domain" description="Peptidase S8/S53" evidence="8">
    <location>
        <begin position="494"/>
        <end position="608"/>
    </location>
</feature>
<evidence type="ECO:0000256" key="3">
    <source>
        <dbReference type="ARBA" id="ARBA00022801"/>
    </source>
</evidence>
<evidence type="ECO:0000259" key="8">
    <source>
        <dbReference type="Pfam" id="PF00082"/>
    </source>
</evidence>
<keyword evidence="4 6" id="KW-0720">Serine protease</keyword>
<dbReference type="InterPro" id="IPR050131">
    <property type="entry name" value="Peptidase_S8_subtilisin-like"/>
</dbReference>
<protein>
    <submittedName>
        <fullName evidence="9">S8 family serine peptidase</fullName>
    </submittedName>
</protein>